<feature type="region of interest" description="Disordered" evidence="1">
    <location>
        <begin position="295"/>
        <end position="319"/>
    </location>
</feature>
<protein>
    <recommendedName>
        <fullName evidence="4">PE-PGRS family protein</fullName>
    </recommendedName>
</protein>
<reference evidence="2 3" key="1">
    <citation type="submission" date="2020-01" db="EMBL/GenBank/DDBJ databases">
        <title>Genetics and antimicrobial susceptibilities of Nocardia species isolated from the soil; a comparison with species isolated from humans.</title>
        <authorList>
            <person name="Carrasco G."/>
            <person name="Monzon S."/>
            <person name="Sansegundo M."/>
            <person name="Garcia E."/>
            <person name="Garrido N."/>
            <person name="Medina M.J."/>
            <person name="Villalon P."/>
            <person name="Ramirez-Arocha A.C."/>
            <person name="Jimenez P."/>
            <person name="Cuesta I."/>
            <person name="Valdezate S."/>
        </authorList>
    </citation>
    <scope>NUCLEOTIDE SEQUENCE [LARGE SCALE GENOMIC DNA]</scope>
    <source>
        <strain evidence="2 3">CNM20110649</strain>
    </source>
</reference>
<evidence type="ECO:0000313" key="3">
    <source>
        <dbReference type="Proteomes" id="UP000470876"/>
    </source>
</evidence>
<organism evidence="2 3">
    <name type="scientific">Nocardia cyriacigeorgica</name>
    <dbReference type="NCBI Taxonomy" id="135487"/>
    <lineage>
        <taxon>Bacteria</taxon>
        <taxon>Bacillati</taxon>
        <taxon>Actinomycetota</taxon>
        <taxon>Actinomycetes</taxon>
        <taxon>Mycobacteriales</taxon>
        <taxon>Nocardiaceae</taxon>
        <taxon>Nocardia</taxon>
    </lineage>
</organism>
<comment type="caution">
    <text evidence="2">The sequence shown here is derived from an EMBL/GenBank/DDBJ whole genome shotgun (WGS) entry which is preliminary data.</text>
</comment>
<dbReference type="EMBL" id="JAAGUX010000038">
    <property type="protein sequence ID" value="NEW57836.1"/>
    <property type="molecule type" value="Genomic_DNA"/>
</dbReference>
<evidence type="ECO:0000313" key="2">
    <source>
        <dbReference type="EMBL" id="NEW57836.1"/>
    </source>
</evidence>
<gene>
    <name evidence="2" type="ORF">GV794_19560</name>
</gene>
<evidence type="ECO:0000256" key="1">
    <source>
        <dbReference type="SAM" id="MobiDB-lite"/>
    </source>
</evidence>
<evidence type="ECO:0008006" key="4">
    <source>
        <dbReference type="Google" id="ProtNLM"/>
    </source>
</evidence>
<keyword evidence="3" id="KW-1185">Reference proteome</keyword>
<proteinExistence type="predicted"/>
<accession>A0ABX0CMU4</accession>
<name>A0ABX0CMU4_9NOCA</name>
<sequence>MNGRLLVDNGQWGSSHSNVIKATHVSLVDMSLDAPVVVELALPAADAAEFTVQVTFECEVTEPIVVVRNGRVDARSFLEGHLRSIRGFVEIGHKFRLDQVADMRAELNQWLGVFATEAPISEPGMRIKPVSVEVMMPAELADFERRRRELRRSTTLNAEGSGLVYALARILQDHDHTLRDLKQKHDHTLESNLGNHRLIQLHKQLDAVGHDEVRAAHLALVSGDISSADLAAQLRTAAERDSDRTHHASEQALREHLLALRAWIRRGGADNVNIDPDKLDGLFDRLIDDTVAALDASPAESPLGTPTTGKLDEDETDVD</sequence>
<dbReference type="Proteomes" id="UP000470876">
    <property type="component" value="Unassembled WGS sequence"/>
</dbReference>
<dbReference type="RefSeq" id="WP_163824233.1">
    <property type="nucleotide sequence ID" value="NZ_JAAGUY010000008.1"/>
</dbReference>